<evidence type="ECO:0000256" key="1">
    <source>
        <dbReference type="SAM" id="Phobius"/>
    </source>
</evidence>
<reference evidence="2 3" key="1">
    <citation type="journal article" date="2015" name="Microbiome">
        <title>Genomic resolution of linkages in carbon, nitrogen, and sulfur cycling among widespread estuary sediment bacteria.</title>
        <authorList>
            <person name="Baker B.J."/>
            <person name="Lazar C.S."/>
            <person name="Teske A.P."/>
            <person name="Dick G.J."/>
        </authorList>
    </citation>
    <scope>NUCLEOTIDE SEQUENCE [LARGE SCALE GENOMIC DNA]</scope>
    <source>
        <strain evidence="2">DG_78</strain>
    </source>
</reference>
<gene>
    <name evidence="2" type="ORF">AMJ52_09005</name>
</gene>
<dbReference type="EMBL" id="LJNI01000139">
    <property type="protein sequence ID" value="KPJ71127.1"/>
    <property type="molecule type" value="Genomic_DNA"/>
</dbReference>
<keyword evidence="1" id="KW-0812">Transmembrane</keyword>
<proteinExistence type="predicted"/>
<protein>
    <submittedName>
        <fullName evidence="2">Uncharacterized protein</fullName>
    </submittedName>
</protein>
<evidence type="ECO:0000313" key="2">
    <source>
        <dbReference type="EMBL" id="KPJ71127.1"/>
    </source>
</evidence>
<dbReference type="Proteomes" id="UP000051012">
    <property type="component" value="Unassembled WGS sequence"/>
</dbReference>
<accession>A0A0S7Y8L7</accession>
<feature type="non-terminal residue" evidence="2">
    <location>
        <position position="1"/>
    </location>
</feature>
<dbReference type="AlphaFoldDB" id="A0A0S7Y8L7"/>
<keyword evidence="1" id="KW-1133">Transmembrane helix</keyword>
<sequence>PLPHQFMNWVLTSVPGVVRLVDEIQLIVSSLSHTLLPVLKISLNFSFPVVGVILSILLFYFFGKVLNPVKKLGKENNTRSKGRVF</sequence>
<feature type="transmembrane region" description="Helical" evidence="1">
    <location>
        <begin position="41"/>
        <end position="62"/>
    </location>
</feature>
<organism evidence="2 3">
    <name type="scientific">candidate division TA06 bacterium DG_78</name>
    <dbReference type="NCBI Taxonomy" id="1703772"/>
    <lineage>
        <taxon>Bacteria</taxon>
        <taxon>Bacteria division TA06</taxon>
    </lineage>
</organism>
<name>A0A0S7Y8L7_UNCT6</name>
<evidence type="ECO:0000313" key="3">
    <source>
        <dbReference type="Proteomes" id="UP000051012"/>
    </source>
</evidence>
<comment type="caution">
    <text evidence="2">The sequence shown here is derived from an EMBL/GenBank/DDBJ whole genome shotgun (WGS) entry which is preliminary data.</text>
</comment>
<keyword evidence="1" id="KW-0472">Membrane</keyword>